<evidence type="ECO:0000313" key="2">
    <source>
        <dbReference type="EMBL" id="KAK9719565.1"/>
    </source>
</evidence>
<comment type="caution">
    <text evidence="2">The sequence shown here is derived from an EMBL/GenBank/DDBJ whole genome shotgun (WGS) entry which is preliminary data.</text>
</comment>
<feature type="compositionally biased region" description="Polar residues" evidence="1">
    <location>
        <begin position="75"/>
        <end position="95"/>
    </location>
</feature>
<feature type="region of interest" description="Disordered" evidence="1">
    <location>
        <begin position="71"/>
        <end position="142"/>
    </location>
</feature>
<gene>
    <name evidence="2" type="ORF">QE152_g22599</name>
</gene>
<feature type="compositionally biased region" description="Polar residues" evidence="1">
    <location>
        <begin position="122"/>
        <end position="142"/>
    </location>
</feature>
<protein>
    <submittedName>
        <fullName evidence="2">Uncharacterized protein</fullName>
    </submittedName>
</protein>
<evidence type="ECO:0000256" key="1">
    <source>
        <dbReference type="SAM" id="MobiDB-lite"/>
    </source>
</evidence>
<sequence>MCPIGFLLFSSQLDGETQIHYTIHLPGSASSHVTEPITFHYVAKLKFCRSESYPQTYGSIPYAGQPYSSYAPPSYVQQDQTQMPNTNSYGYSTQAGVPYPTQQQQYSQPGVLNAASSVFPGQPQSNPYSKGFSQQHNYMQPR</sequence>
<name>A0AAW1KKM3_POPJA</name>
<feature type="compositionally biased region" description="Low complexity" evidence="1">
    <location>
        <begin position="98"/>
        <end position="109"/>
    </location>
</feature>
<organism evidence="2 3">
    <name type="scientific">Popillia japonica</name>
    <name type="common">Japanese beetle</name>
    <dbReference type="NCBI Taxonomy" id="7064"/>
    <lineage>
        <taxon>Eukaryota</taxon>
        <taxon>Metazoa</taxon>
        <taxon>Ecdysozoa</taxon>
        <taxon>Arthropoda</taxon>
        <taxon>Hexapoda</taxon>
        <taxon>Insecta</taxon>
        <taxon>Pterygota</taxon>
        <taxon>Neoptera</taxon>
        <taxon>Endopterygota</taxon>
        <taxon>Coleoptera</taxon>
        <taxon>Polyphaga</taxon>
        <taxon>Scarabaeiformia</taxon>
        <taxon>Scarabaeidae</taxon>
        <taxon>Rutelinae</taxon>
        <taxon>Popillia</taxon>
    </lineage>
</organism>
<dbReference type="Proteomes" id="UP001458880">
    <property type="component" value="Unassembled WGS sequence"/>
</dbReference>
<evidence type="ECO:0000313" key="3">
    <source>
        <dbReference type="Proteomes" id="UP001458880"/>
    </source>
</evidence>
<proteinExistence type="predicted"/>
<dbReference type="EMBL" id="JASPKY010000218">
    <property type="protein sequence ID" value="KAK9719565.1"/>
    <property type="molecule type" value="Genomic_DNA"/>
</dbReference>
<accession>A0AAW1KKM3</accession>
<reference evidence="2 3" key="1">
    <citation type="journal article" date="2024" name="BMC Genomics">
        <title>De novo assembly and annotation of Popillia japonica's genome with initial clues to its potential as an invasive pest.</title>
        <authorList>
            <person name="Cucini C."/>
            <person name="Boschi S."/>
            <person name="Funari R."/>
            <person name="Cardaioli E."/>
            <person name="Iannotti N."/>
            <person name="Marturano G."/>
            <person name="Paoli F."/>
            <person name="Bruttini M."/>
            <person name="Carapelli A."/>
            <person name="Frati F."/>
            <person name="Nardi F."/>
        </authorList>
    </citation>
    <scope>NUCLEOTIDE SEQUENCE [LARGE SCALE GENOMIC DNA]</scope>
    <source>
        <strain evidence="2">DMR45628</strain>
    </source>
</reference>
<keyword evidence="3" id="KW-1185">Reference proteome</keyword>
<dbReference type="AlphaFoldDB" id="A0AAW1KKM3"/>